<feature type="compositionally biased region" description="Basic and acidic residues" evidence="1">
    <location>
        <begin position="118"/>
        <end position="138"/>
    </location>
</feature>
<organism evidence="2 3">
    <name type="scientific">Nephila pilipes</name>
    <name type="common">Giant wood spider</name>
    <name type="synonym">Nephila maculata</name>
    <dbReference type="NCBI Taxonomy" id="299642"/>
    <lineage>
        <taxon>Eukaryota</taxon>
        <taxon>Metazoa</taxon>
        <taxon>Ecdysozoa</taxon>
        <taxon>Arthropoda</taxon>
        <taxon>Chelicerata</taxon>
        <taxon>Arachnida</taxon>
        <taxon>Araneae</taxon>
        <taxon>Araneomorphae</taxon>
        <taxon>Entelegynae</taxon>
        <taxon>Araneoidea</taxon>
        <taxon>Nephilidae</taxon>
        <taxon>Nephila</taxon>
    </lineage>
</organism>
<sequence length="138" mass="15878">MTLIVNLFRHELSLPYLRAPPSTVRHRRTPPLFLMSYDNSFIGECIDTGRGFKTNQGNDEQIRLSNIPPFLKLDRSIHGHDPRPLPDFRARDPVRNDDLQKQGRCAPESAKTGSQLPRDQEEKEHLDLESSLHVLERA</sequence>
<dbReference type="AlphaFoldDB" id="A0A8X6IET9"/>
<evidence type="ECO:0000313" key="2">
    <source>
        <dbReference type="EMBL" id="GFS42140.1"/>
    </source>
</evidence>
<reference evidence="2" key="1">
    <citation type="submission" date="2020-08" db="EMBL/GenBank/DDBJ databases">
        <title>Multicomponent nature underlies the extraordinary mechanical properties of spider dragline silk.</title>
        <authorList>
            <person name="Kono N."/>
            <person name="Nakamura H."/>
            <person name="Mori M."/>
            <person name="Yoshida Y."/>
            <person name="Ohtoshi R."/>
            <person name="Malay A.D."/>
            <person name="Moran D.A.P."/>
            <person name="Tomita M."/>
            <person name="Numata K."/>
            <person name="Arakawa K."/>
        </authorList>
    </citation>
    <scope>NUCLEOTIDE SEQUENCE</scope>
</reference>
<feature type="region of interest" description="Disordered" evidence="1">
    <location>
        <begin position="73"/>
        <end position="138"/>
    </location>
</feature>
<name>A0A8X6IET9_NEPPI</name>
<comment type="caution">
    <text evidence="2">The sequence shown here is derived from an EMBL/GenBank/DDBJ whole genome shotgun (WGS) entry which is preliminary data.</text>
</comment>
<proteinExistence type="predicted"/>
<evidence type="ECO:0000313" key="3">
    <source>
        <dbReference type="Proteomes" id="UP000887013"/>
    </source>
</evidence>
<dbReference type="Proteomes" id="UP000887013">
    <property type="component" value="Unassembled WGS sequence"/>
</dbReference>
<evidence type="ECO:0000256" key="1">
    <source>
        <dbReference type="SAM" id="MobiDB-lite"/>
    </source>
</evidence>
<dbReference type="EMBL" id="BMAW01089913">
    <property type="protein sequence ID" value="GFS42140.1"/>
    <property type="molecule type" value="Genomic_DNA"/>
</dbReference>
<dbReference type="OrthoDB" id="10500217at2759"/>
<keyword evidence="3" id="KW-1185">Reference proteome</keyword>
<protein>
    <submittedName>
        <fullName evidence="2">Uncharacterized protein</fullName>
    </submittedName>
</protein>
<accession>A0A8X6IET9</accession>
<feature type="compositionally biased region" description="Basic and acidic residues" evidence="1">
    <location>
        <begin position="73"/>
        <end position="101"/>
    </location>
</feature>
<gene>
    <name evidence="2" type="ORF">NPIL_141771</name>
</gene>